<evidence type="ECO:0000256" key="2">
    <source>
        <dbReference type="ARBA" id="ARBA00011458"/>
    </source>
</evidence>
<dbReference type="GO" id="GO:0070181">
    <property type="term" value="F:small ribosomal subunit rRNA binding"/>
    <property type="evidence" value="ECO:0007669"/>
    <property type="project" value="TreeGrafter"/>
</dbReference>
<dbReference type="RefSeq" id="XP_005847610.1">
    <property type="nucleotide sequence ID" value="XM_005847548.1"/>
</dbReference>
<dbReference type="EMBL" id="GL433844">
    <property type="protein sequence ID" value="EFN55508.1"/>
    <property type="molecule type" value="Genomic_DNA"/>
</dbReference>
<evidence type="ECO:0000256" key="1">
    <source>
        <dbReference type="ARBA" id="ARBA00005589"/>
    </source>
</evidence>
<name>E1ZEK1_CHLVA</name>
<evidence type="ECO:0000256" key="7">
    <source>
        <dbReference type="SAM" id="MobiDB-lite"/>
    </source>
</evidence>
<dbReference type="GeneID" id="17355133"/>
<feature type="compositionally biased region" description="Basic residues" evidence="7">
    <location>
        <begin position="328"/>
        <end position="338"/>
    </location>
</feature>
<evidence type="ECO:0000313" key="9">
    <source>
        <dbReference type="Proteomes" id="UP000008141"/>
    </source>
</evidence>
<dbReference type="STRING" id="554065.E1ZEK1"/>
<dbReference type="SUPFAM" id="SSF46911">
    <property type="entry name" value="Ribosomal protein S18"/>
    <property type="match status" value="1"/>
</dbReference>
<feature type="compositionally biased region" description="Low complexity" evidence="7">
    <location>
        <begin position="98"/>
        <end position="109"/>
    </location>
</feature>
<protein>
    <recommendedName>
        <fullName evidence="6">Small ribosomal subunit protein bS18c</fullName>
    </recommendedName>
</protein>
<evidence type="ECO:0000256" key="5">
    <source>
        <dbReference type="ARBA" id="ARBA00023274"/>
    </source>
</evidence>
<reference evidence="8 9" key="1">
    <citation type="journal article" date="2010" name="Plant Cell">
        <title>The Chlorella variabilis NC64A genome reveals adaptation to photosymbiosis, coevolution with viruses, and cryptic sex.</title>
        <authorList>
            <person name="Blanc G."/>
            <person name="Duncan G."/>
            <person name="Agarkova I."/>
            <person name="Borodovsky M."/>
            <person name="Gurnon J."/>
            <person name="Kuo A."/>
            <person name="Lindquist E."/>
            <person name="Lucas S."/>
            <person name="Pangilinan J."/>
            <person name="Polle J."/>
            <person name="Salamov A."/>
            <person name="Terry A."/>
            <person name="Yamada T."/>
            <person name="Dunigan D.D."/>
            <person name="Grigoriev I.V."/>
            <person name="Claverie J.M."/>
            <person name="Van Etten J.L."/>
        </authorList>
    </citation>
    <scope>NUCLEOTIDE SEQUENCE [LARGE SCALE GENOMIC DNA]</scope>
    <source>
        <strain evidence="8 9">NC64A</strain>
    </source>
</reference>
<feature type="region of interest" description="Disordered" evidence="7">
    <location>
        <begin position="138"/>
        <end position="158"/>
    </location>
</feature>
<dbReference type="GO" id="GO:0006412">
    <property type="term" value="P:translation"/>
    <property type="evidence" value="ECO:0007669"/>
    <property type="project" value="InterPro"/>
</dbReference>
<feature type="region of interest" description="Disordered" evidence="7">
    <location>
        <begin position="38"/>
        <end position="120"/>
    </location>
</feature>
<keyword evidence="5" id="KW-0687">Ribonucleoprotein</keyword>
<dbReference type="InterPro" id="IPR001648">
    <property type="entry name" value="Ribosomal_bS18"/>
</dbReference>
<keyword evidence="9" id="KW-1185">Reference proteome</keyword>
<dbReference type="InParanoid" id="E1ZEK1"/>
<dbReference type="PANTHER" id="PTHR13479">
    <property type="entry name" value="30S RIBOSOMAL PROTEIN S18"/>
    <property type="match status" value="1"/>
</dbReference>
<feature type="compositionally biased region" description="Low complexity" evidence="7">
    <location>
        <begin position="138"/>
        <end position="153"/>
    </location>
</feature>
<evidence type="ECO:0000256" key="4">
    <source>
        <dbReference type="ARBA" id="ARBA00022980"/>
    </source>
</evidence>
<keyword evidence="4" id="KW-0689">Ribosomal protein</keyword>
<accession>E1ZEK1</accession>
<dbReference type="OrthoDB" id="21463at2759"/>
<dbReference type="AlphaFoldDB" id="E1ZEK1"/>
<comment type="subunit">
    <text evidence="2">Part of the 30S ribosomal subunit.</text>
</comment>
<dbReference type="GO" id="GO:0003735">
    <property type="term" value="F:structural constituent of ribosome"/>
    <property type="evidence" value="ECO:0007669"/>
    <property type="project" value="InterPro"/>
</dbReference>
<organism evidence="9">
    <name type="scientific">Chlorella variabilis</name>
    <name type="common">Green alga</name>
    <dbReference type="NCBI Taxonomy" id="554065"/>
    <lineage>
        <taxon>Eukaryota</taxon>
        <taxon>Viridiplantae</taxon>
        <taxon>Chlorophyta</taxon>
        <taxon>core chlorophytes</taxon>
        <taxon>Trebouxiophyceae</taxon>
        <taxon>Chlorellales</taxon>
        <taxon>Chlorellaceae</taxon>
        <taxon>Chlorella clade</taxon>
        <taxon>Chlorella</taxon>
    </lineage>
</organism>
<dbReference type="Gene3D" id="4.10.640.10">
    <property type="entry name" value="Ribosomal protein S18"/>
    <property type="match status" value="1"/>
</dbReference>
<evidence type="ECO:0000256" key="6">
    <source>
        <dbReference type="ARBA" id="ARBA00035266"/>
    </source>
</evidence>
<sequence>MLRAAQQLGRACSTSAAALEGPRALRGATQLSTLSGWRAFSSGDAPSDASGPSAADSPSEAAPSGGSSSTSRPSRLQTKEWRSWIDTKLDSTLGGGSPEEPAAAAAASPAAPPADVEQRSRRAVAIADALQAAEALPAEAAADEAAPRGPAPRGQRKAKGFDLEQQIYNIVAPSRPVVEDATLPEGVSSYGQLAMAADAPRFERGAHNIGDISPQRIHPTRLFFPEQIYAPAELDPYKEAETAHDFDQKPPPAISPSEVRDLADYKNVPLLATFLSGAGKLPLRQRTHLRAKLHRHLARQVKIARIMAILPTTEQWKPSHGAPVSQQKSRHSHQQRRH</sequence>
<feature type="region of interest" description="Disordered" evidence="7">
    <location>
        <begin position="314"/>
        <end position="338"/>
    </location>
</feature>
<dbReference type="Pfam" id="PF01084">
    <property type="entry name" value="Ribosomal_S18"/>
    <property type="match status" value="1"/>
</dbReference>
<gene>
    <name evidence="8" type="ORF">CHLNCDRAFT_133912</name>
</gene>
<dbReference type="KEGG" id="cvr:CHLNCDRAFT_133912"/>
<dbReference type="InterPro" id="IPR036870">
    <property type="entry name" value="Ribosomal_bS18_sf"/>
</dbReference>
<evidence type="ECO:0000256" key="3">
    <source>
        <dbReference type="ARBA" id="ARBA00022884"/>
    </source>
</evidence>
<dbReference type="GO" id="GO:0005763">
    <property type="term" value="C:mitochondrial small ribosomal subunit"/>
    <property type="evidence" value="ECO:0007669"/>
    <property type="project" value="TreeGrafter"/>
</dbReference>
<proteinExistence type="inferred from homology"/>
<dbReference type="Proteomes" id="UP000008141">
    <property type="component" value="Unassembled WGS sequence"/>
</dbReference>
<feature type="compositionally biased region" description="Basic and acidic residues" evidence="7">
    <location>
        <begin position="77"/>
        <end position="89"/>
    </location>
</feature>
<evidence type="ECO:0000313" key="8">
    <source>
        <dbReference type="EMBL" id="EFN55508.1"/>
    </source>
</evidence>
<comment type="similarity">
    <text evidence="1">Belongs to the bacterial ribosomal protein bS18 family.</text>
</comment>
<dbReference type="PANTHER" id="PTHR13479:SF40">
    <property type="entry name" value="SMALL RIBOSOMAL SUBUNIT PROTEIN BS18M"/>
    <property type="match status" value="1"/>
</dbReference>
<keyword evidence="3" id="KW-0694">RNA-binding</keyword>
<feature type="compositionally biased region" description="Low complexity" evidence="7">
    <location>
        <begin position="41"/>
        <end position="74"/>
    </location>
</feature>